<comment type="caution">
    <text evidence="2">The sequence shown here is derived from an EMBL/GenBank/DDBJ whole genome shotgun (WGS) entry which is preliminary data.</text>
</comment>
<evidence type="ECO:0000256" key="1">
    <source>
        <dbReference type="SAM" id="SignalP"/>
    </source>
</evidence>
<feature type="chain" id="PRO_5020856443" evidence="1">
    <location>
        <begin position="19"/>
        <end position="98"/>
    </location>
</feature>
<dbReference type="EMBL" id="AZBU02000001">
    <property type="protein sequence ID" value="TMS37854.1"/>
    <property type="molecule type" value="Genomic_DNA"/>
</dbReference>
<reference evidence="2 3" key="1">
    <citation type="journal article" date="2015" name="Genome Biol.">
        <title>Comparative genomics of Steinernema reveals deeply conserved gene regulatory networks.</title>
        <authorList>
            <person name="Dillman A.R."/>
            <person name="Macchietto M."/>
            <person name="Porter C.F."/>
            <person name="Rogers A."/>
            <person name="Williams B."/>
            <person name="Antoshechkin I."/>
            <person name="Lee M.M."/>
            <person name="Goodwin Z."/>
            <person name="Lu X."/>
            <person name="Lewis E.E."/>
            <person name="Goodrich-Blair H."/>
            <person name="Stock S.P."/>
            <person name="Adams B.J."/>
            <person name="Sternberg P.W."/>
            <person name="Mortazavi A."/>
        </authorList>
    </citation>
    <scope>NUCLEOTIDE SEQUENCE [LARGE SCALE GENOMIC DNA]</scope>
    <source>
        <strain evidence="2 3">ALL</strain>
    </source>
</reference>
<reference evidence="2 3" key="2">
    <citation type="journal article" date="2019" name="G3 (Bethesda)">
        <title>Hybrid Assembly of the Genome of the Entomopathogenic Nematode Steinernema carpocapsae Identifies the X-Chromosome.</title>
        <authorList>
            <person name="Serra L."/>
            <person name="Macchietto M."/>
            <person name="Macias-Munoz A."/>
            <person name="McGill C.J."/>
            <person name="Rodriguez I.M."/>
            <person name="Rodriguez B."/>
            <person name="Murad R."/>
            <person name="Mortazavi A."/>
        </authorList>
    </citation>
    <scope>NUCLEOTIDE SEQUENCE [LARGE SCALE GENOMIC DNA]</scope>
    <source>
        <strain evidence="2 3">ALL</strain>
    </source>
</reference>
<evidence type="ECO:0000313" key="3">
    <source>
        <dbReference type="Proteomes" id="UP000298663"/>
    </source>
</evidence>
<proteinExistence type="predicted"/>
<protein>
    <submittedName>
        <fullName evidence="2">Uncharacterized protein</fullName>
    </submittedName>
</protein>
<accession>A0A4U8UXP4</accession>
<dbReference type="Proteomes" id="UP000298663">
    <property type="component" value="Unassembled WGS sequence"/>
</dbReference>
<gene>
    <name evidence="2" type="ORF">L596_004699</name>
</gene>
<organism evidence="2 3">
    <name type="scientific">Steinernema carpocapsae</name>
    <name type="common">Entomopathogenic nematode</name>
    <dbReference type="NCBI Taxonomy" id="34508"/>
    <lineage>
        <taxon>Eukaryota</taxon>
        <taxon>Metazoa</taxon>
        <taxon>Ecdysozoa</taxon>
        <taxon>Nematoda</taxon>
        <taxon>Chromadorea</taxon>
        <taxon>Rhabditida</taxon>
        <taxon>Tylenchina</taxon>
        <taxon>Panagrolaimomorpha</taxon>
        <taxon>Strongyloidoidea</taxon>
        <taxon>Steinernematidae</taxon>
        <taxon>Steinernema</taxon>
    </lineage>
</organism>
<keyword evidence="3" id="KW-1185">Reference proteome</keyword>
<feature type="signal peptide" evidence="1">
    <location>
        <begin position="1"/>
        <end position="18"/>
    </location>
</feature>
<dbReference type="AlphaFoldDB" id="A0A4U8UXP4"/>
<keyword evidence="1" id="KW-0732">Signal</keyword>
<sequence length="98" mass="11129">MIATELVLLFRIFPIGSCFEFLQVFRRTNLHKYSHFGKEVLGRGHWRTEDLAEYPILRQLLLELLVTSSRGLAPNNFGDQFGSLANVKSETSGLLTDS</sequence>
<name>A0A4U8UXP4_STECR</name>
<evidence type="ECO:0000313" key="2">
    <source>
        <dbReference type="EMBL" id="TMS37854.1"/>
    </source>
</evidence>